<dbReference type="Proteomes" id="UP000176424">
    <property type="component" value="Unassembled WGS sequence"/>
</dbReference>
<feature type="domain" description="HIT" evidence="2">
    <location>
        <begin position="51"/>
        <end position="128"/>
    </location>
</feature>
<evidence type="ECO:0000313" key="4">
    <source>
        <dbReference type="Proteomes" id="UP000176424"/>
    </source>
</evidence>
<dbReference type="AlphaFoldDB" id="A0A1F4ZQP6"/>
<accession>A0A1F4ZQP6</accession>
<feature type="short sequence motif" description="Histidine triad motif" evidence="1">
    <location>
        <begin position="113"/>
        <end position="117"/>
    </location>
</feature>
<evidence type="ECO:0000259" key="2">
    <source>
        <dbReference type="PROSITE" id="PS51084"/>
    </source>
</evidence>
<dbReference type="PANTHER" id="PTHR47670">
    <property type="entry name" value="ADENYLYLSULFATASE HINT3"/>
    <property type="match status" value="1"/>
</dbReference>
<name>A0A1F4ZQP6_9BACT</name>
<dbReference type="EMBL" id="MEXR01000052">
    <property type="protein sequence ID" value="OGD08711.1"/>
    <property type="molecule type" value="Genomic_DNA"/>
</dbReference>
<dbReference type="GO" id="GO:0009150">
    <property type="term" value="P:purine ribonucleotide metabolic process"/>
    <property type="evidence" value="ECO:0007669"/>
    <property type="project" value="TreeGrafter"/>
</dbReference>
<dbReference type="Pfam" id="PF01230">
    <property type="entry name" value="HIT"/>
    <property type="match status" value="1"/>
</dbReference>
<dbReference type="STRING" id="1797263.A2397_04090"/>
<dbReference type="Gene3D" id="3.30.428.10">
    <property type="entry name" value="HIT-like"/>
    <property type="match status" value="1"/>
</dbReference>
<dbReference type="InterPro" id="IPR011146">
    <property type="entry name" value="HIT-like"/>
</dbReference>
<comment type="caution">
    <text evidence="3">The sequence shown here is derived from an EMBL/GenBank/DDBJ whole genome shotgun (WGS) entry which is preliminary data.</text>
</comment>
<dbReference type="SUPFAM" id="SSF54197">
    <property type="entry name" value="HIT-like"/>
    <property type="match status" value="1"/>
</dbReference>
<dbReference type="InterPro" id="IPR036265">
    <property type="entry name" value="HIT-like_sf"/>
</dbReference>
<proteinExistence type="predicted"/>
<organism evidence="3 4">
    <name type="scientific">Candidatus Amesbacteria bacterium RIFOXYB1_FULL_44_23</name>
    <dbReference type="NCBI Taxonomy" id="1797263"/>
    <lineage>
        <taxon>Bacteria</taxon>
        <taxon>Candidatus Amesiibacteriota</taxon>
    </lineage>
</organism>
<sequence>MFNHAPHNYICPICLAVSGVENDKTMMKQADIFYRDEVVMAAVNSKFVGNNPGHVIIVPLEHFENLYEIPNEVLHRIVSVSKKVAVALKEVRNCLAINVLQNNEPAAGQHAFHYHMHLFPRFENDQLFSNMDNSRVAEPADRDQYSEPLKDYFKSHPITF</sequence>
<protein>
    <recommendedName>
        <fullName evidence="2">HIT domain-containing protein</fullName>
    </recommendedName>
</protein>
<reference evidence="3 4" key="1">
    <citation type="journal article" date="2016" name="Nat. Commun.">
        <title>Thousands of microbial genomes shed light on interconnected biogeochemical processes in an aquifer system.</title>
        <authorList>
            <person name="Anantharaman K."/>
            <person name="Brown C.T."/>
            <person name="Hug L.A."/>
            <person name="Sharon I."/>
            <person name="Castelle C.J."/>
            <person name="Probst A.J."/>
            <person name="Thomas B.C."/>
            <person name="Singh A."/>
            <person name="Wilkins M.J."/>
            <person name="Karaoz U."/>
            <person name="Brodie E.L."/>
            <person name="Williams K.H."/>
            <person name="Hubbard S.S."/>
            <person name="Banfield J.F."/>
        </authorList>
    </citation>
    <scope>NUCLEOTIDE SEQUENCE [LARGE SCALE GENOMIC DNA]</scope>
</reference>
<dbReference type="PROSITE" id="PS51084">
    <property type="entry name" value="HIT_2"/>
    <property type="match status" value="1"/>
</dbReference>
<dbReference type="PANTHER" id="PTHR47670:SF1">
    <property type="entry name" value="ADENYLYLSULFATASE HINT3"/>
    <property type="match status" value="1"/>
</dbReference>
<dbReference type="GO" id="GO:0047627">
    <property type="term" value="F:adenylylsulfatase activity"/>
    <property type="evidence" value="ECO:0007669"/>
    <property type="project" value="TreeGrafter"/>
</dbReference>
<gene>
    <name evidence="3" type="ORF">A2397_04090</name>
</gene>
<evidence type="ECO:0000256" key="1">
    <source>
        <dbReference type="PROSITE-ProRule" id="PRU00464"/>
    </source>
</evidence>
<dbReference type="GO" id="GO:0006790">
    <property type="term" value="P:sulfur compound metabolic process"/>
    <property type="evidence" value="ECO:0007669"/>
    <property type="project" value="TreeGrafter"/>
</dbReference>
<evidence type="ECO:0000313" key="3">
    <source>
        <dbReference type="EMBL" id="OGD08711.1"/>
    </source>
</evidence>